<name>A0AAV0CDM9_9ASTE</name>
<keyword evidence="4" id="KW-1185">Reference proteome</keyword>
<evidence type="ECO:0000259" key="2">
    <source>
        <dbReference type="Pfam" id="PF19259"/>
    </source>
</evidence>
<evidence type="ECO:0000313" key="3">
    <source>
        <dbReference type="EMBL" id="CAH9075070.1"/>
    </source>
</evidence>
<dbReference type="Proteomes" id="UP001152523">
    <property type="component" value="Unassembled WGS sequence"/>
</dbReference>
<evidence type="ECO:0000313" key="4">
    <source>
        <dbReference type="Proteomes" id="UP001152523"/>
    </source>
</evidence>
<dbReference type="EMBL" id="CAMAPF010000028">
    <property type="protein sequence ID" value="CAH9075070.1"/>
    <property type="molecule type" value="Genomic_DNA"/>
</dbReference>
<evidence type="ECO:0000256" key="1">
    <source>
        <dbReference type="SAM" id="MobiDB-lite"/>
    </source>
</evidence>
<protein>
    <recommendedName>
        <fullName evidence="2">Ty3 transposon capsid-like protein domain-containing protein</fullName>
    </recommendedName>
</protein>
<comment type="caution">
    <text evidence="3">The sequence shown here is derived from an EMBL/GenBank/DDBJ whole genome shotgun (WGS) entry which is preliminary data.</text>
</comment>
<proteinExistence type="predicted"/>
<reference evidence="3" key="1">
    <citation type="submission" date="2022-07" db="EMBL/GenBank/DDBJ databases">
        <authorList>
            <person name="Macas J."/>
            <person name="Novak P."/>
            <person name="Neumann P."/>
        </authorList>
    </citation>
    <scope>NUCLEOTIDE SEQUENCE</scope>
</reference>
<dbReference type="Pfam" id="PF19259">
    <property type="entry name" value="Ty3_capsid"/>
    <property type="match status" value="1"/>
</dbReference>
<accession>A0AAV0CDM9</accession>
<dbReference type="Pfam" id="PF08284">
    <property type="entry name" value="RVP_2"/>
    <property type="match status" value="1"/>
</dbReference>
<dbReference type="Gene3D" id="2.40.70.10">
    <property type="entry name" value="Acid Proteases"/>
    <property type="match status" value="1"/>
</dbReference>
<feature type="compositionally biased region" description="Low complexity" evidence="1">
    <location>
        <begin position="111"/>
        <end position="127"/>
    </location>
</feature>
<dbReference type="InterPro" id="IPR045358">
    <property type="entry name" value="Ty3_capsid"/>
</dbReference>
<dbReference type="SUPFAM" id="SSF50630">
    <property type="entry name" value="Acid proteases"/>
    <property type="match status" value="1"/>
</dbReference>
<dbReference type="InterPro" id="IPR021109">
    <property type="entry name" value="Peptidase_aspartic_dom_sf"/>
</dbReference>
<dbReference type="CDD" id="cd00303">
    <property type="entry name" value="retropepsin_like"/>
    <property type="match status" value="1"/>
</dbReference>
<gene>
    <name evidence="3" type="ORF">CEPIT_LOCUS5219</name>
</gene>
<sequence length="651" mass="75590">MRYTRSKMEARMNEVERSMVDIGRNQRELHDQLDRRMRELQSNMADQLAEKLASIQTSMQATMQANLAEFQKNLASRSRSLSHRSSASHRTSHHHQPFHHQSSHHHHQSRRATSSEGSENSSDYSPPRNHPHRHRRHDHHRRTERKIELPLFNGADAGGWLMRMNRYFRLNRTEEEEKIDVAVLAMEDQALSWFQWWERQAAHQNWESFTRALTRRFQPDMVNDPLGPLFSLKQKATIQEYRDRFEKVIASQGHLTEEVLKAAFLKGLRRDIKAELKLHHTRTLAEVMDTASAIENKILETLFVKDKEEERKKVQTANQKWEDGCRGSSSYTTKNPSGNYLVDNMKKQESSNSVQRNTKPQLSQEELLERSKKGLCFKCGENWGRGHVCKMKNYTITLVERSEGEAEFEFEALGSGRDKITPLELKTMQFSVSDEKEITPVKTFKVRGKLKWHEGESTINVLIDGGATHNFLSLNLAEKWRIPYTHFTGNRVQLGNGECIPICGWCAGVDLNVQGIGIHQTYYLLELGSMDLVLGMDWLTSLGDMEINFQSQTFKWKVQGQEVILQRDDSSREQDVEGRSVQRHEVAVPNVTASCNWVFQKPAEITVLDQIVWPMWNYAVKYLEGKMEVVKLKAQQTNQYWRGRGARMKEE</sequence>
<feature type="domain" description="Ty3 transposon capsid-like protein" evidence="2">
    <location>
        <begin position="173"/>
        <end position="318"/>
    </location>
</feature>
<organism evidence="3 4">
    <name type="scientific">Cuscuta epithymum</name>
    <dbReference type="NCBI Taxonomy" id="186058"/>
    <lineage>
        <taxon>Eukaryota</taxon>
        <taxon>Viridiplantae</taxon>
        <taxon>Streptophyta</taxon>
        <taxon>Embryophyta</taxon>
        <taxon>Tracheophyta</taxon>
        <taxon>Spermatophyta</taxon>
        <taxon>Magnoliopsida</taxon>
        <taxon>eudicotyledons</taxon>
        <taxon>Gunneridae</taxon>
        <taxon>Pentapetalae</taxon>
        <taxon>asterids</taxon>
        <taxon>lamiids</taxon>
        <taxon>Solanales</taxon>
        <taxon>Convolvulaceae</taxon>
        <taxon>Cuscuteae</taxon>
        <taxon>Cuscuta</taxon>
        <taxon>Cuscuta subgen. Cuscuta</taxon>
    </lineage>
</organism>
<dbReference type="AlphaFoldDB" id="A0AAV0CDM9"/>
<feature type="non-terminal residue" evidence="3">
    <location>
        <position position="651"/>
    </location>
</feature>
<feature type="compositionally biased region" description="Basic residues" evidence="1">
    <location>
        <begin position="129"/>
        <end position="144"/>
    </location>
</feature>
<feature type="region of interest" description="Disordered" evidence="1">
    <location>
        <begin position="74"/>
        <end position="147"/>
    </location>
</feature>
<feature type="compositionally biased region" description="Basic residues" evidence="1">
    <location>
        <begin position="80"/>
        <end position="110"/>
    </location>
</feature>